<dbReference type="Gene3D" id="1.10.150.240">
    <property type="entry name" value="Putative phosphatase, domain 2"/>
    <property type="match status" value="1"/>
</dbReference>
<evidence type="ECO:0000313" key="1">
    <source>
        <dbReference type="EMBL" id="KGF18000.1"/>
    </source>
</evidence>
<dbReference type="PANTHER" id="PTHR18901">
    <property type="entry name" value="2-DEOXYGLUCOSE-6-PHOSPHATE PHOSPHATASE 2"/>
    <property type="match status" value="1"/>
</dbReference>
<dbReference type="Gene3D" id="3.40.50.1000">
    <property type="entry name" value="HAD superfamily/HAD-like"/>
    <property type="match status" value="1"/>
</dbReference>
<dbReference type="SFLD" id="SFLDG01129">
    <property type="entry name" value="C1.5:_HAD__Beta-PGM__Phosphata"/>
    <property type="match status" value="1"/>
</dbReference>
<dbReference type="SUPFAM" id="SSF56784">
    <property type="entry name" value="HAD-like"/>
    <property type="match status" value="1"/>
</dbReference>
<dbReference type="SFLD" id="SFLDS00003">
    <property type="entry name" value="Haloacid_Dehalogenase"/>
    <property type="match status" value="1"/>
</dbReference>
<accession>A0A095Y6C4</accession>
<dbReference type="Proteomes" id="UP000029548">
    <property type="component" value="Unassembled WGS sequence"/>
</dbReference>
<protein>
    <submittedName>
        <fullName evidence="1">HAD family hydrolase</fullName>
    </submittedName>
</protein>
<organism evidence="1 2">
    <name type="scientific">Corynebacterium freneyi DNF00450</name>
    <dbReference type="NCBI Taxonomy" id="1287475"/>
    <lineage>
        <taxon>Bacteria</taxon>
        <taxon>Bacillati</taxon>
        <taxon>Actinomycetota</taxon>
        <taxon>Actinomycetes</taxon>
        <taxon>Mycobacteriales</taxon>
        <taxon>Corynebacteriaceae</taxon>
        <taxon>Corynebacterium</taxon>
    </lineage>
</organism>
<evidence type="ECO:0000313" key="2">
    <source>
        <dbReference type="Proteomes" id="UP000029548"/>
    </source>
</evidence>
<name>A0A095Y6C4_9CORY</name>
<gene>
    <name evidence="1" type="ORF">HMPREF1650_02975</name>
</gene>
<dbReference type="NCBIfam" id="TIGR01509">
    <property type="entry name" value="HAD-SF-IA-v3"/>
    <property type="match status" value="1"/>
</dbReference>
<dbReference type="InterPro" id="IPR023198">
    <property type="entry name" value="PGP-like_dom2"/>
</dbReference>
<comment type="caution">
    <text evidence="1">The sequence shown here is derived from an EMBL/GenBank/DDBJ whole genome shotgun (WGS) entry which is preliminary data.</text>
</comment>
<dbReference type="Pfam" id="PF00702">
    <property type="entry name" value="Hydrolase"/>
    <property type="match status" value="1"/>
</dbReference>
<dbReference type="InterPro" id="IPR006439">
    <property type="entry name" value="HAD-SF_hydro_IA"/>
</dbReference>
<dbReference type="GO" id="GO:0016787">
    <property type="term" value="F:hydrolase activity"/>
    <property type="evidence" value="ECO:0007669"/>
    <property type="project" value="UniProtKB-KW"/>
</dbReference>
<dbReference type="PANTHER" id="PTHR18901:SF38">
    <property type="entry name" value="PSEUDOURIDINE-5'-PHOSPHATASE"/>
    <property type="match status" value="1"/>
</dbReference>
<dbReference type="InterPro" id="IPR036412">
    <property type="entry name" value="HAD-like_sf"/>
</dbReference>
<proteinExistence type="predicted"/>
<sequence>MRAILWDMDGSLIDTEPLWEVATYDVSERLGRRLTPELRAKCIGNTLPDTIAICADHAGVEVTDEVIARESEFMESRVAQLIAERGIQWRPGVRSIIEEAHDADIPVVLVTNTRRRVAEYCIEAMGRDAFTDTVCGDDAPAGKPAPDPYLRGAEIAGVDPADCLALEDSVTGVRSAIAAGCRVLWAPMPQAAPPAEAIAEFAPPAEHLDGDLGGWSLDDLRAVHARLSR</sequence>
<dbReference type="AlphaFoldDB" id="A0A095Y6C4"/>
<dbReference type="RefSeq" id="WP_084082640.1">
    <property type="nucleotide sequence ID" value="NZ_JRNE01000031.1"/>
</dbReference>
<dbReference type="EMBL" id="JRNE01000031">
    <property type="protein sequence ID" value="KGF18000.1"/>
    <property type="molecule type" value="Genomic_DNA"/>
</dbReference>
<reference evidence="1 2" key="1">
    <citation type="submission" date="2014-07" db="EMBL/GenBank/DDBJ databases">
        <authorList>
            <person name="McCorrison J."/>
            <person name="Sanka R."/>
            <person name="Torralba M."/>
            <person name="Gillis M."/>
            <person name="Haft D.H."/>
            <person name="Methe B."/>
            <person name="Sutton G."/>
            <person name="Nelson K.E."/>
        </authorList>
    </citation>
    <scope>NUCLEOTIDE SEQUENCE [LARGE SCALE GENOMIC DNA]</scope>
    <source>
        <strain evidence="1 2">DNF00450</strain>
    </source>
</reference>
<dbReference type="eggNOG" id="COG0637">
    <property type="taxonomic scope" value="Bacteria"/>
</dbReference>
<keyword evidence="1" id="KW-0378">Hydrolase</keyword>
<dbReference type="InterPro" id="IPR023214">
    <property type="entry name" value="HAD_sf"/>
</dbReference>
<dbReference type="CDD" id="cd07505">
    <property type="entry name" value="HAD_BPGM-like"/>
    <property type="match status" value="1"/>
</dbReference>